<name>A0ABQ8UMP6_9EUKA</name>
<reference evidence="1" key="1">
    <citation type="journal article" date="2022" name="bioRxiv">
        <title>Genomics of Preaxostyla Flagellates Illuminates Evolutionary Transitions and the Path Towards Mitochondrial Loss.</title>
        <authorList>
            <person name="Novak L.V.F."/>
            <person name="Treitli S.C."/>
            <person name="Pyrih J."/>
            <person name="Halakuc P."/>
            <person name="Pipaliya S.V."/>
            <person name="Vacek V."/>
            <person name="Brzon O."/>
            <person name="Soukal P."/>
            <person name="Eme L."/>
            <person name="Dacks J.B."/>
            <person name="Karnkowska A."/>
            <person name="Elias M."/>
            <person name="Hampl V."/>
        </authorList>
    </citation>
    <scope>NUCLEOTIDE SEQUENCE</scope>
    <source>
        <strain evidence="1">RCP-MX</strain>
    </source>
</reference>
<evidence type="ECO:0000313" key="2">
    <source>
        <dbReference type="Proteomes" id="UP001141327"/>
    </source>
</evidence>
<sequence length="155" mass="17401">MVTLYENDGARIIMGYSQCFTQLRPVEPFEWESICKDFRKMMVIALMNDPLPIQLSFADDSPALISDNEIIFNGSEGDCCESMVLQREGGGFQCVKTRLRPYDRVVTALLILADYHAPGTWIISSEGRSSDWQEGLELARTVQPDCVLPSGVEDE</sequence>
<accession>A0ABQ8UMP6</accession>
<comment type="caution">
    <text evidence="1">The sequence shown here is derived from an EMBL/GenBank/DDBJ whole genome shotgun (WGS) entry which is preliminary data.</text>
</comment>
<proteinExistence type="predicted"/>
<keyword evidence="2" id="KW-1185">Reference proteome</keyword>
<dbReference type="EMBL" id="JAPMOS010000035">
    <property type="protein sequence ID" value="KAJ4458025.1"/>
    <property type="molecule type" value="Genomic_DNA"/>
</dbReference>
<gene>
    <name evidence="1" type="ORF">PAPYR_6283</name>
</gene>
<organism evidence="1 2">
    <name type="scientific">Paratrimastix pyriformis</name>
    <dbReference type="NCBI Taxonomy" id="342808"/>
    <lineage>
        <taxon>Eukaryota</taxon>
        <taxon>Metamonada</taxon>
        <taxon>Preaxostyla</taxon>
        <taxon>Paratrimastigidae</taxon>
        <taxon>Paratrimastix</taxon>
    </lineage>
</organism>
<dbReference type="Proteomes" id="UP001141327">
    <property type="component" value="Unassembled WGS sequence"/>
</dbReference>
<evidence type="ECO:0000313" key="1">
    <source>
        <dbReference type="EMBL" id="KAJ4458025.1"/>
    </source>
</evidence>
<protein>
    <submittedName>
        <fullName evidence="1">Uncharacterized protein</fullName>
    </submittedName>
</protein>